<comment type="catalytic activity">
    <reaction evidence="9">
        <text>D-ribose + ATP = D-ribose 5-phosphate + ADP + H(+)</text>
        <dbReference type="Rhea" id="RHEA:13697"/>
        <dbReference type="ChEBI" id="CHEBI:15378"/>
        <dbReference type="ChEBI" id="CHEBI:30616"/>
        <dbReference type="ChEBI" id="CHEBI:47013"/>
        <dbReference type="ChEBI" id="CHEBI:78346"/>
        <dbReference type="ChEBI" id="CHEBI:456216"/>
        <dbReference type="EC" id="2.7.1.15"/>
    </reaction>
</comment>
<dbReference type="InterPro" id="IPR011877">
    <property type="entry name" value="Ribokinase"/>
</dbReference>
<comment type="activity regulation">
    <text evidence="9">Activated by a monovalent cation that binds near, but not in, the active site. The most likely occupant of the site in vivo is potassium. Ion binding induces a conformational change that may alter substrate affinity.</text>
</comment>
<dbReference type="CDD" id="cd01174">
    <property type="entry name" value="ribokinase"/>
    <property type="match status" value="1"/>
</dbReference>
<feature type="binding site" evidence="9">
    <location>
        <position position="291"/>
    </location>
    <ligand>
        <name>K(+)</name>
        <dbReference type="ChEBI" id="CHEBI:29103"/>
    </ligand>
</feature>
<accession>A0ABS9L8K9</accession>
<keyword evidence="9" id="KW-0963">Cytoplasm</keyword>
<keyword evidence="8 9" id="KW-0119">Carbohydrate metabolism</keyword>
<feature type="binding site" evidence="9">
    <location>
        <position position="300"/>
    </location>
    <ligand>
        <name>K(+)</name>
        <dbReference type="ChEBI" id="CHEBI:29103"/>
    </ligand>
</feature>
<keyword evidence="3 9" id="KW-0547">Nucleotide-binding</keyword>
<evidence type="ECO:0000256" key="6">
    <source>
        <dbReference type="ARBA" id="ARBA00022842"/>
    </source>
</evidence>
<feature type="binding site" evidence="9">
    <location>
        <begin position="260"/>
        <end position="261"/>
    </location>
    <ligand>
        <name>ATP</name>
        <dbReference type="ChEBI" id="CHEBI:30616"/>
    </ligand>
</feature>
<evidence type="ECO:0000313" key="11">
    <source>
        <dbReference type="EMBL" id="MCG2623018.1"/>
    </source>
</evidence>
<keyword evidence="7 9" id="KW-0630">Potassium</keyword>
<comment type="subcellular location">
    <subcellularLocation>
        <location evidence="9">Cytoplasm</location>
    </subcellularLocation>
</comment>
<feature type="domain" description="Carbohydrate kinase PfkB" evidence="10">
    <location>
        <begin position="10"/>
        <end position="303"/>
    </location>
</feature>
<evidence type="ECO:0000313" key="12">
    <source>
        <dbReference type="Proteomes" id="UP001165368"/>
    </source>
</evidence>
<comment type="caution">
    <text evidence="11">The sequence shown here is derived from an EMBL/GenBank/DDBJ whole genome shotgun (WGS) entry which is preliminary data.</text>
</comment>
<dbReference type="Gene3D" id="3.40.1190.20">
    <property type="match status" value="1"/>
</dbReference>
<keyword evidence="5 9" id="KW-0067">ATP-binding</keyword>
<organism evidence="11 12">
    <name type="scientific">Arthrobacter hankyongi</name>
    <dbReference type="NCBI Taxonomy" id="2904801"/>
    <lineage>
        <taxon>Bacteria</taxon>
        <taxon>Bacillati</taxon>
        <taxon>Actinomycetota</taxon>
        <taxon>Actinomycetes</taxon>
        <taxon>Micrococcales</taxon>
        <taxon>Micrococcaceae</taxon>
        <taxon>Arthrobacter</taxon>
    </lineage>
</organism>
<feature type="active site" description="Proton acceptor" evidence="9">
    <location>
        <position position="261"/>
    </location>
</feature>
<dbReference type="Proteomes" id="UP001165368">
    <property type="component" value="Unassembled WGS sequence"/>
</dbReference>
<dbReference type="EC" id="2.7.1.15" evidence="9"/>
<keyword evidence="2 9" id="KW-0479">Metal-binding</keyword>
<feature type="binding site" evidence="9">
    <location>
        <begin position="17"/>
        <end position="19"/>
    </location>
    <ligand>
        <name>substrate</name>
    </ligand>
</feature>
<evidence type="ECO:0000256" key="4">
    <source>
        <dbReference type="ARBA" id="ARBA00022777"/>
    </source>
</evidence>
<dbReference type="Pfam" id="PF00294">
    <property type="entry name" value="PfkB"/>
    <property type="match status" value="1"/>
</dbReference>
<protein>
    <recommendedName>
        <fullName evidence="9">Ribokinase</fullName>
        <shortName evidence="9">RK</shortName>
        <ecNumber evidence="9">2.7.1.15</ecNumber>
    </recommendedName>
</protein>
<keyword evidence="6 9" id="KW-0460">Magnesium</keyword>
<evidence type="ECO:0000256" key="1">
    <source>
        <dbReference type="ARBA" id="ARBA00022679"/>
    </source>
</evidence>
<dbReference type="InterPro" id="IPR011611">
    <property type="entry name" value="PfkB_dom"/>
</dbReference>
<proteinExistence type="inferred from homology"/>
<dbReference type="HAMAP" id="MF_01987">
    <property type="entry name" value="Ribokinase"/>
    <property type="match status" value="1"/>
</dbReference>
<comment type="cofactor">
    <cofactor evidence="9">
        <name>Mg(2+)</name>
        <dbReference type="ChEBI" id="CHEBI:18420"/>
    </cofactor>
    <text evidence="9">Requires a divalent cation, most likely magnesium in vivo, as an electrophilic catalyst to aid phosphoryl group transfer. It is the chelate of the metal and the nucleotide that is the actual substrate.</text>
</comment>
<evidence type="ECO:0000256" key="5">
    <source>
        <dbReference type="ARBA" id="ARBA00022840"/>
    </source>
</evidence>
<dbReference type="SUPFAM" id="SSF53613">
    <property type="entry name" value="Ribokinase-like"/>
    <property type="match status" value="1"/>
</dbReference>
<feature type="binding site" evidence="9">
    <location>
        <position position="146"/>
    </location>
    <ligand>
        <name>substrate</name>
    </ligand>
</feature>
<sequence>MHEAAIPPAVLVIGSLNMDLSVRTSRLPSPGETVQGGQLRMAPGGKGANQATAARLLGCPVSIVGAVGDDDHGASLTAAAQRHGIDTSHVSIMPETATGSALIAIDDRGENTIIVSPGANARLLPSHVLKAEDLFADAAVLCLSLEIPMPTVQAAARTGKTQGTTVILNLSPYTEVPQDLLRDTDILLVNRHEASNLLKHPLPEHPDWNTVQQEFRRLGLPRAIVTLGPQGAAVLDSTGEGRPVIVEPVPVEAIDTTGCGDAFFGAIASRLAAGTTLQEAAVFAVRAAALAATREGTQTSYPTLVQVLSQDIPSAPGSPTS</sequence>
<keyword evidence="12" id="KW-1185">Reference proteome</keyword>
<evidence type="ECO:0000256" key="9">
    <source>
        <dbReference type="HAMAP-Rule" id="MF_01987"/>
    </source>
</evidence>
<keyword evidence="1 9" id="KW-0808">Transferase</keyword>
<gene>
    <name evidence="9" type="primary">rbsK</name>
    <name evidence="11" type="ORF">LVY72_14035</name>
</gene>
<reference evidence="11" key="1">
    <citation type="submission" date="2022-01" db="EMBL/GenBank/DDBJ databases">
        <authorList>
            <person name="Jo J.-H."/>
            <person name="Im W.-T."/>
        </authorList>
    </citation>
    <scope>NUCLEOTIDE SEQUENCE</scope>
    <source>
        <strain evidence="11">I2-34</strain>
    </source>
</reference>
<comment type="function">
    <text evidence="9">Catalyzes the phosphorylation of ribose at O-5 in a reaction requiring ATP and magnesium. The resulting D-ribose-5-phosphate can then be used either for sythesis of nucleotides, histidine, and tryptophan, or as a component of the pentose phosphate pathway.</text>
</comment>
<keyword evidence="4 9" id="KW-0418">Kinase</keyword>
<comment type="caution">
    <text evidence="9">Lacks conserved residue(s) required for the propagation of feature annotation.</text>
</comment>
<name>A0ABS9L8K9_9MICC</name>
<feature type="binding site" evidence="9">
    <location>
        <begin position="45"/>
        <end position="49"/>
    </location>
    <ligand>
        <name>substrate</name>
    </ligand>
</feature>
<dbReference type="InterPro" id="IPR029056">
    <property type="entry name" value="Ribokinase-like"/>
</dbReference>
<feature type="binding site" evidence="9">
    <location>
        <position position="296"/>
    </location>
    <ligand>
        <name>K(+)</name>
        <dbReference type="ChEBI" id="CHEBI:29103"/>
    </ligand>
</feature>
<evidence type="ECO:0000256" key="2">
    <source>
        <dbReference type="ARBA" id="ARBA00022723"/>
    </source>
</evidence>
<dbReference type="RefSeq" id="WP_237821907.1">
    <property type="nucleotide sequence ID" value="NZ_JAKLTQ010000010.1"/>
</dbReference>
<feature type="binding site" evidence="9">
    <location>
        <position position="257"/>
    </location>
    <ligand>
        <name>K(+)</name>
        <dbReference type="ChEBI" id="CHEBI:29103"/>
    </ligand>
</feature>
<feature type="binding site" evidence="9">
    <location>
        <position position="190"/>
    </location>
    <ligand>
        <name>ATP</name>
        <dbReference type="ChEBI" id="CHEBI:30616"/>
    </ligand>
</feature>
<dbReference type="PANTHER" id="PTHR10584:SF166">
    <property type="entry name" value="RIBOKINASE"/>
    <property type="match status" value="1"/>
</dbReference>
<feature type="binding site" evidence="9">
    <location>
        <position position="255"/>
    </location>
    <ligand>
        <name>K(+)</name>
        <dbReference type="ChEBI" id="CHEBI:29103"/>
    </ligand>
</feature>
<comment type="pathway">
    <text evidence="9">Carbohydrate metabolism; D-ribose degradation; D-ribose 5-phosphate from beta-D-ribopyranose: step 2/2.</text>
</comment>
<dbReference type="EMBL" id="JAKLTQ010000010">
    <property type="protein sequence ID" value="MCG2623018.1"/>
    <property type="molecule type" value="Genomic_DNA"/>
</dbReference>
<evidence type="ECO:0000259" key="10">
    <source>
        <dbReference type="Pfam" id="PF00294"/>
    </source>
</evidence>
<feature type="binding site" evidence="9">
    <location>
        <begin position="226"/>
        <end position="231"/>
    </location>
    <ligand>
        <name>ATP</name>
        <dbReference type="ChEBI" id="CHEBI:30616"/>
    </ligand>
</feature>
<feature type="binding site" evidence="9">
    <location>
        <position position="261"/>
    </location>
    <ligand>
        <name>substrate</name>
    </ligand>
</feature>
<evidence type="ECO:0000256" key="8">
    <source>
        <dbReference type="ARBA" id="ARBA00023277"/>
    </source>
</evidence>
<comment type="subunit">
    <text evidence="9">Homodimer.</text>
</comment>
<dbReference type="PRINTS" id="PR00990">
    <property type="entry name" value="RIBOKINASE"/>
</dbReference>
<dbReference type="InterPro" id="IPR002139">
    <property type="entry name" value="Ribo/fructo_kinase"/>
</dbReference>
<comment type="similarity">
    <text evidence="9">Belongs to the carbohydrate kinase PfkB family. Ribokinase subfamily.</text>
</comment>
<feature type="binding site" evidence="9">
    <location>
        <position position="294"/>
    </location>
    <ligand>
        <name>K(+)</name>
        <dbReference type="ChEBI" id="CHEBI:29103"/>
    </ligand>
</feature>
<evidence type="ECO:0000256" key="3">
    <source>
        <dbReference type="ARBA" id="ARBA00022741"/>
    </source>
</evidence>
<evidence type="ECO:0000256" key="7">
    <source>
        <dbReference type="ARBA" id="ARBA00022958"/>
    </source>
</evidence>
<dbReference type="PANTHER" id="PTHR10584">
    <property type="entry name" value="SUGAR KINASE"/>
    <property type="match status" value="1"/>
</dbReference>